<dbReference type="InterPro" id="IPR005702">
    <property type="entry name" value="Wzc-like_C"/>
</dbReference>
<evidence type="ECO:0000256" key="2">
    <source>
        <dbReference type="ARBA" id="ARBA00011903"/>
    </source>
</evidence>
<proteinExistence type="inferred from homology"/>
<evidence type="ECO:0000256" key="7">
    <source>
        <dbReference type="ARBA" id="ARBA00023137"/>
    </source>
</evidence>
<evidence type="ECO:0000256" key="5">
    <source>
        <dbReference type="ARBA" id="ARBA00022777"/>
    </source>
</evidence>
<dbReference type="STRING" id="225345.CLCHR_36340"/>
<comment type="caution">
    <text evidence="10">The sequence shown here is derived from an EMBL/GenBank/DDBJ whole genome shotgun (WGS) entry which is preliminary data.</text>
</comment>
<dbReference type="PANTHER" id="PTHR32309">
    <property type="entry name" value="TYROSINE-PROTEIN KINASE"/>
    <property type="match status" value="1"/>
</dbReference>
<dbReference type="Pfam" id="PF13614">
    <property type="entry name" value="AAA_31"/>
    <property type="match status" value="1"/>
</dbReference>
<dbReference type="NCBIfam" id="TIGR01007">
    <property type="entry name" value="eps_fam"/>
    <property type="match status" value="1"/>
</dbReference>
<sequence length="243" mass="26795">MSLLERIKSSTKHKRVVDRRIYAGFVVEDKPKSVDAEAFRTLRTNIQYSSFDKEIRTIAVTSSEMAEGKSTVAGNIAISFAQGEKKVILVDCDLRKPSVHKNFRTSNLVGVSEVLLGKVSLDEAVQKHNNNFNYLTSGKIPPNPSEMLGSAAMTNLIERLKDEYDLIVLDTAPLRAVTDAQILSTKVDGTILVVRAGKTKKDVVIEAKNLLDKVGANVIGSVLNAVENTRGKYYAYYGNEDEK</sequence>
<dbReference type="AlphaFoldDB" id="A0A1V4IGP8"/>
<organism evidence="10 11">
    <name type="scientific">Clostridium chromiireducens</name>
    <dbReference type="NCBI Taxonomy" id="225345"/>
    <lineage>
        <taxon>Bacteria</taxon>
        <taxon>Bacillati</taxon>
        <taxon>Bacillota</taxon>
        <taxon>Clostridia</taxon>
        <taxon>Eubacteriales</taxon>
        <taxon>Clostridiaceae</taxon>
        <taxon>Clostridium</taxon>
    </lineage>
</organism>
<dbReference type="GO" id="GO:0004715">
    <property type="term" value="F:non-membrane spanning protein tyrosine kinase activity"/>
    <property type="evidence" value="ECO:0007669"/>
    <property type="project" value="UniProtKB-EC"/>
</dbReference>
<evidence type="ECO:0000256" key="8">
    <source>
        <dbReference type="ARBA" id="ARBA00051245"/>
    </source>
</evidence>
<dbReference type="PANTHER" id="PTHR32309:SF13">
    <property type="entry name" value="FERRIC ENTEROBACTIN TRANSPORT PROTEIN FEPE"/>
    <property type="match status" value="1"/>
</dbReference>
<reference evidence="10 11" key="1">
    <citation type="submission" date="2017-03" db="EMBL/GenBank/DDBJ databases">
        <title>Genome sequence of Clostridium chromiireducens DSM 23318.</title>
        <authorList>
            <person name="Poehlein A."/>
            <person name="Daniel R."/>
        </authorList>
    </citation>
    <scope>NUCLEOTIDE SEQUENCE [LARGE SCALE GENOMIC DNA]</scope>
    <source>
        <strain evidence="10 11">DSM 23318</strain>
    </source>
</reference>
<gene>
    <name evidence="10" type="primary">ywqD_4</name>
    <name evidence="10" type="ORF">CLCHR_36340</name>
</gene>
<dbReference type="EC" id="2.7.10.2" evidence="2"/>
<evidence type="ECO:0000313" key="10">
    <source>
        <dbReference type="EMBL" id="OPJ59162.1"/>
    </source>
</evidence>
<dbReference type="GO" id="GO:0042802">
    <property type="term" value="F:identical protein binding"/>
    <property type="evidence" value="ECO:0007669"/>
    <property type="project" value="UniProtKB-ARBA"/>
</dbReference>
<comment type="similarity">
    <text evidence="1">Belongs to the CpsD/CapB family.</text>
</comment>
<dbReference type="InterPro" id="IPR025669">
    <property type="entry name" value="AAA_dom"/>
</dbReference>
<feature type="domain" description="AAA" evidence="9">
    <location>
        <begin position="56"/>
        <end position="185"/>
    </location>
</feature>
<dbReference type="Proteomes" id="UP000191056">
    <property type="component" value="Unassembled WGS sequence"/>
</dbReference>
<keyword evidence="3 10" id="KW-0808">Transferase</keyword>
<evidence type="ECO:0000259" key="9">
    <source>
        <dbReference type="Pfam" id="PF13614"/>
    </source>
</evidence>
<evidence type="ECO:0000313" key="11">
    <source>
        <dbReference type="Proteomes" id="UP000191056"/>
    </source>
</evidence>
<evidence type="ECO:0000256" key="3">
    <source>
        <dbReference type="ARBA" id="ARBA00022679"/>
    </source>
</evidence>
<dbReference type="InterPro" id="IPR027417">
    <property type="entry name" value="P-loop_NTPase"/>
</dbReference>
<evidence type="ECO:0000256" key="1">
    <source>
        <dbReference type="ARBA" id="ARBA00007316"/>
    </source>
</evidence>
<evidence type="ECO:0000256" key="6">
    <source>
        <dbReference type="ARBA" id="ARBA00022840"/>
    </source>
</evidence>
<dbReference type="Gene3D" id="3.40.50.300">
    <property type="entry name" value="P-loop containing nucleotide triphosphate hydrolases"/>
    <property type="match status" value="1"/>
</dbReference>
<keyword evidence="6" id="KW-0067">ATP-binding</keyword>
<protein>
    <recommendedName>
        <fullName evidence="2">non-specific protein-tyrosine kinase</fullName>
        <ecNumber evidence="2">2.7.10.2</ecNumber>
    </recommendedName>
</protein>
<dbReference type="SUPFAM" id="SSF52540">
    <property type="entry name" value="P-loop containing nucleoside triphosphate hydrolases"/>
    <property type="match status" value="1"/>
</dbReference>
<dbReference type="FunFam" id="3.40.50.300:FF:000527">
    <property type="entry name" value="Tyrosine-protein kinase etk"/>
    <property type="match status" value="1"/>
</dbReference>
<keyword evidence="4" id="KW-0547">Nucleotide-binding</keyword>
<dbReference type="GO" id="GO:0005886">
    <property type="term" value="C:plasma membrane"/>
    <property type="evidence" value="ECO:0007669"/>
    <property type="project" value="TreeGrafter"/>
</dbReference>
<dbReference type="GO" id="GO:0005524">
    <property type="term" value="F:ATP binding"/>
    <property type="evidence" value="ECO:0007669"/>
    <property type="project" value="UniProtKB-KW"/>
</dbReference>
<comment type="catalytic activity">
    <reaction evidence="8">
        <text>L-tyrosyl-[protein] + ATP = O-phospho-L-tyrosyl-[protein] + ADP + H(+)</text>
        <dbReference type="Rhea" id="RHEA:10596"/>
        <dbReference type="Rhea" id="RHEA-COMP:10136"/>
        <dbReference type="Rhea" id="RHEA-COMP:20101"/>
        <dbReference type="ChEBI" id="CHEBI:15378"/>
        <dbReference type="ChEBI" id="CHEBI:30616"/>
        <dbReference type="ChEBI" id="CHEBI:46858"/>
        <dbReference type="ChEBI" id="CHEBI:61978"/>
        <dbReference type="ChEBI" id="CHEBI:456216"/>
        <dbReference type="EC" id="2.7.10.2"/>
    </reaction>
</comment>
<dbReference type="InterPro" id="IPR050445">
    <property type="entry name" value="Bact_polysacc_biosynth/exp"/>
</dbReference>
<evidence type="ECO:0000256" key="4">
    <source>
        <dbReference type="ARBA" id="ARBA00022741"/>
    </source>
</evidence>
<keyword evidence="7" id="KW-0829">Tyrosine-protein kinase</keyword>
<dbReference type="CDD" id="cd05387">
    <property type="entry name" value="BY-kinase"/>
    <property type="match status" value="1"/>
</dbReference>
<dbReference type="RefSeq" id="WP_079441300.1">
    <property type="nucleotide sequence ID" value="NZ_MZGT01000057.1"/>
</dbReference>
<dbReference type="EMBL" id="MZGT01000057">
    <property type="protein sequence ID" value="OPJ59162.1"/>
    <property type="molecule type" value="Genomic_DNA"/>
</dbReference>
<keyword evidence="5 10" id="KW-0418">Kinase</keyword>
<keyword evidence="11" id="KW-1185">Reference proteome</keyword>
<accession>A0A1V4IGP8</accession>
<name>A0A1V4IGP8_9CLOT</name>